<evidence type="ECO:0000259" key="2">
    <source>
        <dbReference type="PROSITE" id="PS50042"/>
    </source>
</evidence>
<organism evidence="3 4">
    <name type="scientific">Paramylibacter kogurei</name>
    <dbReference type="NCBI Taxonomy" id="1889778"/>
    <lineage>
        <taxon>Bacteria</taxon>
        <taxon>Pseudomonadati</taxon>
        <taxon>Pseudomonadota</taxon>
        <taxon>Alphaproteobacteria</taxon>
        <taxon>Rhodobacterales</taxon>
        <taxon>Paracoccaceae</taxon>
        <taxon>Paramylibacter</taxon>
    </lineage>
</organism>
<dbReference type="RefSeq" id="WP_099593012.1">
    <property type="nucleotide sequence ID" value="NZ_MDGM01000012.1"/>
</dbReference>
<dbReference type="GO" id="GO:0005829">
    <property type="term" value="C:cytosol"/>
    <property type="evidence" value="ECO:0007669"/>
    <property type="project" value="TreeGrafter"/>
</dbReference>
<dbReference type="InterPro" id="IPR000595">
    <property type="entry name" value="cNMP-bd_dom"/>
</dbReference>
<comment type="caution">
    <text evidence="3">The sequence shown here is derived from an EMBL/GenBank/DDBJ whole genome shotgun (WGS) entry which is preliminary data.</text>
</comment>
<gene>
    <name evidence="3" type="ORF">BFP76_05005</name>
</gene>
<dbReference type="GO" id="GO:0003700">
    <property type="term" value="F:DNA-binding transcription factor activity"/>
    <property type="evidence" value="ECO:0007669"/>
    <property type="project" value="TreeGrafter"/>
</dbReference>
<dbReference type="SUPFAM" id="SSF46785">
    <property type="entry name" value="Winged helix' DNA-binding domain"/>
    <property type="match status" value="1"/>
</dbReference>
<dbReference type="PANTHER" id="PTHR24567:SF74">
    <property type="entry name" value="HTH-TYPE TRANSCRIPTIONAL REGULATOR ARCR"/>
    <property type="match status" value="1"/>
</dbReference>
<dbReference type="PANTHER" id="PTHR24567">
    <property type="entry name" value="CRP FAMILY TRANSCRIPTIONAL REGULATORY PROTEIN"/>
    <property type="match status" value="1"/>
</dbReference>
<dbReference type="SMART" id="SM00100">
    <property type="entry name" value="cNMP"/>
    <property type="match status" value="1"/>
</dbReference>
<accession>A0A2G5K778</accession>
<evidence type="ECO:0000313" key="4">
    <source>
        <dbReference type="Proteomes" id="UP000231516"/>
    </source>
</evidence>
<proteinExistence type="predicted"/>
<dbReference type="InterPro" id="IPR014710">
    <property type="entry name" value="RmlC-like_jellyroll"/>
</dbReference>
<feature type="domain" description="Cyclic nucleotide-binding" evidence="2">
    <location>
        <begin position="1"/>
        <end position="74"/>
    </location>
</feature>
<protein>
    <recommendedName>
        <fullName evidence="2">Cyclic nucleotide-binding domain-containing protein</fullName>
    </recommendedName>
</protein>
<evidence type="ECO:0000256" key="1">
    <source>
        <dbReference type="SAM" id="MobiDB-lite"/>
    </source>
</evidence>
<dbReference type="InterPro" id="IPR050397">
    <property type="entry name" value="Env_Response_Regulators"/>
</dbReference>
<reference evidence="3 4" key="1">
    <citation type="submission" date="2016-08" db="EMBL/GenBank/DDBJ databases">
        <title>Draft genome of Amylibacter sp. strain 4G11.</title>
        <authorList>
            <person name="Wong S.-K."/>
            <person name="Hamasaki K."/>
            <person name="Yoshizawa S."/>
        </authorList>
    </citation>
    <scope>NUCLEOTIDE SEQUENCE [LARGE SCALE GENOMIC DNA]</scope>
    <source>
        <strain evidence="3 4">4G11</strain>
    </source>
</reference>
<dbReference type="InterPro" id="IPR018490">
    <property type="entry name" value="cNMP-bd_dom_sf"/>
</dbReference>
<evidence type="ECO:0000313" key="3">
    <source>
        <dbReference type="EMBL" id="PIB24554.1"/>
    </source>
</evidence>
<feature type="region of interest" description="Disordered" evidence="1">
    <location>
        <begin position="177"/>
        <end position="199"/>
    </location>
</feature>
<dbReference type="SUPFAM" id="SSF51206">
    <property type="entry name" value="cAMP-binding domain-like"/>
    <property type="match status" value="1"/>
</dbReference>
<dbReference type="AlphaFoldDB" id="A0A2G5K778"/>
<keyword evidence="4" id="KW-1185">Reference proteome</keyword>
<dbReference type="InterPro" id="IPR036390">
    <property type="entry name" value="WH_DNA-bd_sf"/>
</dbReference>
<dbReference type="Proteomes" id="UP000231516">
    <property type="component" value="Unassembled WGS sequence"/>
</dbReference>
<feature type="compositionally biased region" description="Basic and acidic residues" evidence="1">
    <location>
        <begin position="181"/>
        <end position="192"/>
    </location>
</feature>
<sequence length="199" mass="21880">MLPEPFDLLKEDANTILILAKGDHAFRQGDKTRGVFFVVSGAICLTRMTEAGAAVTLQNAKAGDMFAEASLYSDHYHCDAVAVAPSQVIRLSKSAIQTRQREDAVFSERLTKRLATQVQNYRQLLTLHAVKSARERVYLAVASGRLRGSVTQLASEIGLTKEACYRALKDLTDQGALSKSGRGEYAQRKSLQETRMGTK</sequence>
<dbReference type="Gene3D" id="2.60.120.10">
    <property type="entry name" value="Jelly Rolls"/>
    <property type="match status" value="1"/>
</dbReference>
<dbReference type="CDD" id="cd00038">
    <property type="entry name" value="CAP_ED"/>
    <property type="match status" value="1"/>
</dbReference>
<name>A0A2G5K778_9RHOB</name>
<dbReference type="EMBL" id="MDGM01000012">
    <property type="protein sequence ID" value="PIB24554.1"/>
    <property type="molecule type" value="Genomic_DNA"/>
</dbReference>
<dbReference type="OrthoDB" id="3525895at2"/>
<dbReference type="Pfam" id="PF00027">
    <property type="entry name" value="cNMP_binding"/>
    <property type="match status" value="1"/>
</dbReference>
<dbReference type="PROSITE" id="PS50042">
    <property type="entry name" value="CNMP_BINDING_3"/>
    <property type="match status" value="1"/>
</dbReference>